<feature type="domain" description="DUF4158" evidence="6">
    <location>
        <begin position="5"/>
        <end position="171"/>
    </location>
</feature>
<keyword evidence="8" id="KW-1185">Reference proteome</keyword>
<gene>
    <name evidence="7" type="ORF">E5K02_23790</name>
</gene>
<dbReference type="Proteomes" id="UP000298471">
    <property type="component" value="Unassembled WGS sequence"/>
</dbReference>
<reference evidence="7 8" key="1">
    <citation type="submission" date="2019-04" db="EMBL/GenBank/DDBJ databases">
        <authorList>
            <person name="Feng G."/>
            <person name="Zhang J."/>
            <person name="Zhu H."/>
        </authorList>
    </citation>
    <scope>NUCLEOTIDE SEQUENCE [LARGE SCALE GENOMIC DNA]</scope>
    <source>
        <strain evidence="7 8">9PBR-1</strain>
    </source>
</reference>
<dbReference type="Pfam" id="PF01526">
    <property type="entry name" value="DDE_Tnp_Tn3"/>
    <property type="match status" value="1"/>
</dbReference>
<evidence type="ECO:0000313" key="8">
    <source>
        <dbReference type="Proteomes" id="UP000298471"/>
    </source>
</evidence>
<evidence type="ECO:0000256" key="1">
    <source>
        <dbReference type="ARBA" id="ARBA00009402"/>
    </source>
</evidence>
<dbReference type="InterPro" id="IPR047653">
    <property type="entry name" value="Tn3-like_transpos"/>
</dbReference>
<evidence type="ECO:0000313" key="7">
    <source>
        <dbReference type="EMBL" id="TGE22753.1"/>
    </source>
</evidence>
<dbReference type="GO" id="GO:0006313">
    <property type="term" value="P:DNA transposition"/>
    <property type="evidence" value="ECO:0007669"/>
    <property type="project" value="InterPro"/>
</dbReference>
<dbReference type="NCBIfam" id="NF033527">
    <property type="entry name" value="transpos_Tn3"/>
    <property type="match status" value="1"/>
</dbReference>
<name>A0A4Z0Q0R3_9BACT</name>
<dbReference type="GO" id="GO:0004803">
    <property type="term" value="F:transposase activity"/>
    <property type="evidence" value="ECO:0007669"/>
    <property type="project" value="InterPro"/>
</dbReference>
<evidence type="ECO:0000256" key="4">
    <source>
        <dbReference type="ARBA" id="ARBA00023172"/>
    </source>
</evidence>
<protein>
    <submittedName>
        <fullName evidence="7">Tn3 family transposase</fullName>
    </submittedName>
</protein>
<keyword evidence="4" id="KW-0233">DNA recombination</keyword>
<keyword evidence="3" id="KW-0238">DNA-binding</keyword>
<sequence>MPVEFLSDEQAARFGCYPDEPNPEQLARFFYLSAADAHFLAARRRPANKLGCAVQLCTLRFLGTFLTDPLRVPAVVVQTLAEQLHVPADALAAYRTRPNTWYDHQARIVAHLGYTPFDGRQAFRITRWLYAQVLTSTVRPSVLFDLTTAHLVAQRVVLPGVSLLARLIARVRERTGRHLYRQLRTRLRPPQQAALETLLTVPAGERLTHLEQLRTPPTRVSAPALAAALRRVDAIRALGVSAVPVDDLPEARLARLARHAQLAWAQTLLRMGEERRLATLLVFAQTLERTATDDVLDLFDSLLTSLALRGETKRRRQRLRSLKDLDQAALLLQQAVELLLDEAVPAGQVRQQVFDRLGQESLRTAAATVQELASPEEDPLAEALSGSYATVRRFLPALLAGIAFEGTPTAKPLLEAWAFLQRQEAGGRGRPKWSAAPRTVVPKGWARRVFPAKGEVNPQAYTLCVLERLQQALRRRDMFVPTSGRHADPRAELLRGAAWEAARDPVARALDPVARALDRSLDPTVELAQLGQQLRTAYAEVGENLARHTALQVVEQDGQPVVTLSALPAQDESDLLEHVREQLAAALPQVELAALLREVDAFTGFAYAFTHVADGQPAAADLPLSICAVLLAQACNLGLKTVARADVPALTLARLAWVQQNYLRAETLTAANARLVDAQAGLPLAQVWGGGEVTSADGMRFVVPVRTLHAGWNRKYFGSQRGVTYYNFTSDQFTGFHGIVIPGTLRDSLFILAGLLEQQTSLDPREIMADTHGYSDVVFGLFSLLGYRFSPRLADLADQRFWRLEKEDDYGPLNELGRHVVNARLIHDHWDDMLRLAGSLKLGKVKATAVMRTLQRAGSLSGLGRAVAELGRVEKTLYLLAYVQDEAYRRRILVQLNRGEGRHAVARAVFHGKKGELRQRYREGMEDQLGALGLVVNALVLWNTRYLQHALERWQQTEGVLAPEDVARLSPLLHEHVNMLGRYDFSLPEHIAAGEMHPLRNPASWEERLAEFP</sequence>
<evidence type="ECO:0000259" key="5">
    <source>
        <dbReference type="Pfam" id="PF01526"/>
    </source>
</evidence>
<comment type="caution">
    <text evidence="7">The sequence shown here is derived from an EMBL/GenBank/DDBJ whole genome shotgun (WGS) entry which is preliminary data.</text>
</comment>
<dbReference type="InterPro" id="IPR025296">
    <property type="entry name" value="DUF4158"/>
</dbReference>
<evidence type="ECO:0000256" key="3">
    <source>
        <dbReference type="ARBA" id="ARBA00023125"/>
    </source>
</evidence>
<keyword evidence="2" id="KW-0815">Transposition</keyword>
<accession>A0A4Z0Q0R3</accession>
<dbReference type="GO" id="GO:0003677">
    <property type="term" value="F:DNA binding"/>
    <property type="evidence" value="ECO:0007669"/>
    <property type="project" value="UniProtKB-KW"/>
</dbReference>
<dbReference type="RefSeq" id="WP_135398699.1">
    <property type="nucleotide sequence ID" value="NZ_SRMB01000006.1"/>
</dbReference>
<dbReference type="InterPro" id="IPR002513">
    <property type="entry name" value="Tn3_Tnp_DDE_dom"/>
</dbReference>
<comment type="similarity">
    <text evidence="1">Belongs to the transposase 7 family.</text>
</comment>
<dbReference type="OrthoDB" id="922297at2"/>
<feature type="domain" description="Tn3 transposase DDE" evidence="5">
    <location>
        <begin position="595"/>
        <end position="983"/>
    </location>
</feature>
<dbReference type="AlphaFoldDB" id="A0A4Z0Q0R3"/>
<evidence type="ECO:0000259" key="6">
    <source>
        <dbReference type="Pfam" id="PF13700"/>
    </source>
</evidence>
<organism evidence="7 8">
    <name type="scientific">Hymenobacter metallicola</name>
    <dbReference type="NCBI Taxonomy" id="2563114"/>
    <lineage>
        <taxon>Bacteria</taxon>
        <taxon>Pseudomonadati</taxon>
        <taxon>Bacteroidota</taxon>
        <taxon>Cytophagia</taxon>
        <taxon>Cytophagales</taxon>
        <taxon>Hymenobacteraceae</taxon>
        <taxon>Hymenobacter</taxon>
    </lineage>
</organism>
<dbReference type="EMBL" id="SRMB01000006">
    <property type="protein sequence ID" value="TGE22753.1"/>
    <property type="molecule type" value="Genomic_DNA"/>
</dbReference>
<evidence type="ECO:0000256" key="2">
    <source>
        <dbReference type="ARBA" id="ARBA00022578"/>
    </source>
</evidence>
<dbReference type="Pfam" id="PF13700">
    <property type="entry name" value="DUF4158"/>
    <property type="match status" value="1"/>
</dbReference>
<proteinExistence type="inferred from homology"/>